<dbReference type="Gene3D" id="3.30.470.10">
    <property type="match status" value="1"/>
</dbReference>
<dbReference type="Pfam" id="PF01063">
    <property type="entry name" value="Aminotran_4"/>
    <property type="match status" value="1"/>
</dbReference>
<dbReference type="UniPathway" id="UPA00049">
    <property type="reaction ID" value="UER00062"/>
</dbReference>
<dbReference type="EC" id="2.6.1.42" evidence="6"/>
<dbReference type="Proteomes" id="UP000012063">
    <property type="component" value="Unassembled WGS sequence"/>
</dbReference>
<dbReference type="UniPathway" id="UPA00047">
    <property type="reaction ID" value="UER00058"/>
</dbReference>
<evidence type="ECO:0000313" key="15">
    <source>
        <dbReference type="Proteomes" id="UP000012063"/>
    </source>
</evidence>
<dbReference type="CDD" id="cd01557">
    <property type="entry name" value="BCAT_beta_family"/>
    <property type="match status" value="1"/>
</dbReference>
<dbReference type="STRING" id="1293054.HSACCH_00753"/>
<dbReference type="GO" id="GO:0052654">
    <property type="term" value="F:L-leucine-2-oxoglutarate transaminase activity"/>
    <property type="evidence" value="ECO:0007669"/>
    <property type="project" value="RHEA"/>
</dbReference>
<dbReference type="OrthoDB" id="9804984at2"/>
<reference evidence="15" key="1">
    <citation type="journal article" date="2013" name="Genome Announc.">
        <title>Genome Sequence of Halanaerobium saccharolyticum subsp. saccharolyticum Strain DSM 6643T, a Halophilic Hydrogen-Producing Bacterium.</title>
        <authorList>
            <person name="Kivisto A."/>
            <person name="Larjo A."/>
            <person name="Ciranna A."/>
            <person name="Santala V."/>
            <person name="Roos C."/>
            <person name="Karp M."/>
        </authorList>
    </citation>
    <scope>NUCLEOTIDE SEQUENCE [LARGE SCALE GENOMIC DNA]</scope>
    <source>
        <strain evidence="15">DSM 6643</strain>
    </source>
</reference>
<evidence type="ECO:0000256" key="2">
    <source>
        <dbReference type="ARBA" id="ARBA00004824"/>
    </source>
</evidence>
<dbReference type="GO" id="GO:0009097">
    <property type="term" value="P:isoleucine biosynthetic process"/>
    <property type="evidence" value="ECO:0007669"/>
    <property type="project" value="UniProtKB-UniPathway"/>
</dbReference>
<protein>
    <recommendedName>
        <fullName evidence="6">branched-chain-amino-acid transaminase</fullName>
        <ecNumber evidence="6">2.6.1.42</ecNumber>
    </recommendedName>
</protein>
<dbReference type="FunCoup" id="M5DZP1">
    <property type="interactions" value="329"/>
</dbReference>
<comment type="pathway">
    <text evidence="4">Amino-acid biosynthesis; L-leucine biosynthesis; L-leucine from 3-methyl-2-oxobutanoate: step 4/4.</text>
</comment>
<dbReference type="EMBL" id="CAUI01000005">
    <property type="protein sequence ID" value="CCU78608.1"/>
    <property type="molecule type" value="Genomic_DNA"/>
</dbReference>
<dbReference type="InParanoid" id="M5DZP1"/>
<sequence>MTKKNLDWKNIGFQYHETDKRYIANYKDGSWGEGQLISDPNIVINESAGVLQYCQQVFEGLKAYTAKDGSIVTFRPDLNAERMVQSAKGLRIPPFPEERFLEAVDQVVEANQDWVPPYGTGASLYLRPYIFASTPVIGIKPATEYQFRLYSTPVGPYFKGGAKPITLTVSEYDRAAPKGTGHLKAGLNYAMSLNTTVKAHEDGFDENLFLDAATRSYIEESGGANIILITDDNKLVTPKSNSILPSITKRSIIYLAKNYLDLEVIERKVRFEELEDFTEAGLCGTAAVISPIGKVVNGQEEVEFSNGMNNVGPVIKKIYEILTKMQLGVIEAPEGWIRKIK</sequence>
<evidence type="ECO:0000256" key="9">
    <source>
        <dbReference type="ARBA" id="ARBA00022898"/>
    </source>
</evidence>
<evidence type="ECO:0000256" key="4">
    <source>
        <dbReference type="ARBA" id="ARBA00005072"/>
    </source>
</evidence>
<dbReference type="NCBIfam" id="NF009897">
    <property type="entry name" value="PRK13357.1"/>
    <property type="match status" value="1"/>
</dbReference>
<accession>M5DZP1</accession>
<dbReference type="UniPathway" id="UPA00048">
    <property type="reaction ID" value="UER00073"/>
</dbReference>
<dbReference type="InterPro" id="IPR043132">
    <property type="entry name" value="BCAT-like_C"/>
</dbReference>
<evidence type="ECO:0000256" key="13">
    <source>
        <dbReference type="PIRSR" id="PIRSR006468-1"/>
    </source>
</evidence>
<comment type="cofactor">
    <cofactor evidence="1">
        <name>pyridoxal 5'-phosphate</name>
        <dbReference type="ChEBI" id="CHEBI:597326"/>
    </cofactor>
</comment>
<dbReference type="Gene3D" id="3.20.10.10">
    <property type="entry name" value="D-amino Acid Aminotransferase, subunit A, domain 2"/>
    <property type="match status" value="1"/>
</dbReference>
<evidence type="ECO:0000256" key="12">
    <source>
        <dbReference type="ARBA" id="ARBA00049229"/>
    </source>
</evidence>
<name>M5DZP1_9FIRM</name>
<dbReference type="GO" id="GO:0009099">
    <property type="term" value="P:L-valine biosynthetic process"/>
    <property type="evidence" value="ECO:0007669"/>
    <property type="project" value="UniProtKB-UniPathway"/>
</dbReference>
<evidence type="ECO:0000256" key="8">
    <source>
        <dbReference type="ARBA" id="ARBA00022679"/>
    </source>
</evidence>
<dbReference type="AlphaFoldDB" id="M5DZP1"/>
<evidence type="ECO:0000256" key="6">
    <source>
        <dbReference type="ARBA" id="ARBA00013053"/>
    </source>
</evidence>
<dbReference type="InterPro" id="IPR043131">
    <property type="entry name" value="BCAT-like_N"/>
</dbReference>
<dbReference type="InterPro" id="IPR033939">
    <property type="entry name" value="BCAT_family"/>
</dbReference>
<organism evidence="14 15">
    <name type="scientific">Halanaerobium saccharolyticum subsp. saccharolyticum DSM 6643</name>
    <dbReference type="NCBI Taxonomy" id="1293054"/>
    <lineage>
        <taxon>Bacteria</taxon>
        <taxon>Bacillati</taxon>
        <taxon>Bacillota</taxon>
        <taxon>Clostridia</taxon>
        <taxon>Halanaerobiales</taxon>
        <taxon>Halanaerobiaceae</taxon>
        <taxon>Halanaerobium</taxon>
    </lineage>
</organism>
<keyword evidence="9" id="KW-0663">Pyridoxal phosphate</keyword>
<dbReference type="eggNOG" id="COG0115">
    <property type="taxonomic scope" value="Bacteria"/>
</dbReference>
<keyword evidence="15" id="KW-1185">Reference proteome</keyword>
<dbReference type="InterPro" id="IPR001544">
    <property type="entry name" value="Aminotrans_IV"/>
</dbReference>
<dbReference type="PANTHER" id="PTHR42825:SF2">
    <property type="entry name" value="BRANCHED-CHAIN-AMINO-ACID AMINOTRANSFERASE 3, CHLOROPLASTIC-RELATED"/>
    <property type="match status" value="1"/>
</dbReference>
<dbReference type="GO" id="GO:0052656">
    <property type="term" value="F:L-isoleucine-2-oxoglutarate transaminase activity"/>
    <property type="evidence" value="ECO:0007669"/>
    <property type="project" value="RHEA"/>
</dbReference>
<comment type="similarity">
    <text evidence="5">Belongs to the class-IV pyridoxal-phosphate-dependent aminotransferase family.</text>
</comment>
<comment type="catalytic activity">
    <reaction evidence="10">
        <text>L-valine + 2-oxoglutarate = 3-methyl-2-oxobutanoate + L-glutamate</text>
        <dbReference type="Rhea" id="RHEA:24813"/>
        <dbReference type="ChEBI" id="CHEBI:11851"/>
        <dbReference type="ChEBI" id="CHEBI:16810"/>
        <dbReference type="ChEBI" id="CHEBI:29985"/>
        <dbReference type="ChEBI" id="CHEBI:57762"/>
        <dbReference type="EC" id="2.6.1.42"/>
    </reaction>
</comment>
<comment type="catalytic activity">
    <reaction evidence="11">
        <text>L-isoleucine + 2-oxoglutarate = (S)-3-methyl-2-oxopentanoate + L-glutamate</text>
        <dbReference type="Rhea" id="RHEA:24801"/>
        <dbReference type="ChEBI" id="CHEBI:16810"/>
        <dbReference type="ChEBI" id="CHEBI:29985"/>
        <dbReference type="ChEBI" id="CHEBI:35146"/>
        <dbReference type="ChEBI" id="CHEBI:58045"/>
        <dbReference type="EC" id="2.6.1.42"/>
    </reaction>
</comment>
<evidence type="ECO:0000256" key="10">
    <source>
        <dbReference type="ARBA" id="ARBA00048212"/>
    </source>
</evidence>
<evidence type="ECO:0000256" key="5">
    <source>
        <dbReference type="ARBA" id="ARBA00009320"/>
    </source>
</evidence>
<dbReference type="PIRSF" id="PIRSF006468">
    <property type="entry name" value="BCAT1"/>
    <property type="match status" value="1"/>
</dbReference>
<comment type="pathway">
    <text evidence="2">Amino-acid biosynthesis; L-isoleucine biosynthesis; L-isoleucine from 2-oxobutanoate: step 4/4.</text>
</comment>
<dbReference type="GO" id="GO:0009098">
    <property type="term" value="P:L-leucine biosynthetic process"/>
    <property type="evidence" value="ECO:0007669"/>
    <property type="project" value="UniProtKB-UniPathway"/>
</dbReference>
<proteinExistence type="inferred from homology"/>
<evidence type="ECO:0000256" key="3">
    <source>
        <dbReference type="ARBA" id="ARBA00004931"/>
    </source>
</evidence>
<keyword evidence="8 14" id="KW-0808">Transferase</keyword>
<gene>
    <name evidence="14" type="ORF">HSACCH_00753</name>
</gene>
<evidence type="ECO:0000313" key="14">
    <source>
        <dbReference type="EMBL" id="CCU78608.1"/>
    </source>
</evidence>
<dbReference type="NCBIfam" id="TIGR01123">
    <property type="entry name" value="ilvE_II"/>
    <property type="match status" value="1"/>
</dbReference>
<evidence type="ECO:0000256" key="1">
    <source>
        <dbReference type="ARBA" id="ARBA00001933"/>
    </source>
</evidence>
<feature type="modified residue" description="N6-(pyridoxal phosphate)lysine" evidence="13">
    <location>
        <position position="184"/>
    </location>
</feature>
<dbReference type="RefSeq" id="WP_005487957.1">
    <property type="nucleotide sequence ID" value="NZ_CAUI01000005.1"/>
</dbReference>
<dbReference type="SUPFAM" id="SSF56752">
    <property type="entry name" value="D-aminoacid aminotransferase-like PLP-dependent enzymes"/>
    <property type="match status" value="1"/>
</dbReference>
<keyword evidence="7 14" id="KW-0032">Aminotransferase</keyword>
<dbReference type="GO" id="GO:0052655">
    <property type="term" value="F:L-valine-2-oxoglutarate transaminase activity"/>
    <property type="evidence" value="ECO:0007669"/>
    <property type="project" value="RHEA"/>
</dbReference>
<comment type="caution">
    <text evidence="14">The sequence shown here is derived from an EMBL/GenBank/DDBJ whole genome shotgun (WGS) entry which is preliminary data.</text>
</comment>
<comment type="catalytic activity">
    <reaction evidence="12">
        <text>L-leucine + 2-oxoglutarate = 4-methyl-2-oxopentanoate + L-glutamate</text>
        <dbReference type="Rhea" id="RHEA:18321"/>
        <dbReference type="ChEBI" id="CHEBI:16810"/>
        <dbReference type="ChEBI" id="CHEBI:17865"/>
        <dbReference type="ChEBI" id="CHEBI:29985"/>
        <dbReference type="ChEBI" id="CHEBI:57427"/>
        <dbReference type="EC" id="2.6.1.42"/>
    </reaction>
</comment>
<comment type="pathway">
    <text evidence="3">Amino-acid biosynthesis; L-valine biosynthesis; L-valine from pyruvate: step 4/4.</text>
</comment>
<dbReference type="FunFam" id="3.30.470.10:FF:000004">
    <property type="entry name" value="Branched-chain-amino-acid aminotransferase"/>
    <property type="match status" value="1"/>
</dbReference>
<dbReference type="PANTHER" id="PTHR42825">
    <property type="entry name" value="AMINO ACID AMINOTRANSFERASE"/>
    <property type="match status" value="1"/>
</dbReference>
<evidence type="ECO:0000256" key="7">
    <source>
        <dbReference type="ARBA" id="ARBA00022576"/>
    </source>
</evidence>
<evidence type="ECO:0000256" key="11">
    <source>
        <dbReference type="ARBA" id="ARBA00048798"/>
    </source>
</evidence>
<dbReference type="InterPro" id="IPR005786">
    <property type="entry name" value="B_amino_transII"/>
</dbReference>
<dbReference type="InterPro" id="IPR036038">
    <property type="entry name" value="Aminotransferase-like"/>
</dbReference>